<accession>A0A2V1K7U8</accession>
<comment type="caution">
    <text evidence="1">The sequence shown here is derived from an EMBL/GenBank/DDBJ whole genome shotgun (WGS) entry which is preliminary data.</text>
</comment>
<proteinExistence type="predicted"/>
<reference evidence="2" key="1">
    <citation type="submission" date="2018-05" db="EMBL/GenBank/DDBJ databases">
        <authorList>
            <person name="Li Y."/>
        </authorList>
    </citation>
    <scope>NUCLEOTIDE SEQUENCE [LARGE SCALE GENOMIC DNA]</scope>
    <source>
        <strain evidence="2">3d-2-2</strain>
    </source>
</reference>
<protein>
    <submittedName>
        <fullName evidence="1">Uncharacterized protein</fullName>
    </submittedName>
</protein>
<evidence type="ECO:0000313" key="2">
    <source>
        <dbReference type="Proteomes" id="UP000245212"/>
    </source>
</evidence>
<organism evidence="1 2">
    <name type="scientific">Corticimicrobacter populi</name>
    <dbReference type="NCBI Taxonomy" id="2175229"/>
    <lineage>
        <taxon>Bacteria</taxon>
        <taxon>Pseudomonadati</taxon>
        <taxon>Pseudomonadota</taxon>
        <taxon>Betaproteobacteria</taxon>
        <taxon>Burkholderiales</taxon>
        <taxon>Alcaligenaceae</taxon>
        <taxon>Corticimicrobacter</taxon>
    </lineage>
</organism>
<dbReference type="AlphaFoldDB" id="A0A2V1K7U8"/>
<dbReference type="Proteomes" id="UP000245212">
    <property type="component" value="Unassembled WGS sequence"/>
</dbReference>
<sequence>MSSTLETITHGYDGLVRKVCLLSLSDAVVVISARRKDSAEWVNVEFRISGLTEFSVRQSAGFSNVVLSGGIAHQCIDDIHFVDFAPYSDAMEGADDFRMSGLYFAGASVACCFLPYSECA</sequence>
<keyword evidence="2" id="KW-1185">Reference proteome</keyword>
<name>A0A2V1K7U8_9BURK</name>
<dbReference type="EMBL" id="QETA01000001">
    <property type="protein sequence ID" value="PWF25545.1"/>
    <property type="molecule type" value="Genomic_DNA"/>
</dbReference>
<gene>
    <name evidence="1" type="ORF">DD235_00710</name>
</gene>
<evidence type="ECO:0000313" key="1">
    <source>
        <dbReference type="EMBL" id="PWF25545.1"/>
    </source>
</evidence>